<gene>
    <name evidence="6" type="ORF">GV829_00700</name>
</gene>
<dbReference type="KEGG" id="slan:GV829_00700"/>
<dbReference type="GO" id="GO:0005737">
    <property type="term" value="C:cytoplasm"/>
    <property type="evidence" value="ECO:0007669"/>
    <property type="project" value="UniProtKB-SubCell"/>
</dbReference>
<reference evidence="6 7" key="1">
    <citation type="submission" date="2020-01" db="EMBL/GenBank/DDBJ databases">
        <title>Sphingomonas sp. strain CSW-10.</title>
        <authorList>
            <person name="Chen W.-M."/>
        </authorList>
    </citation>
    <scope>NUCLEOTIDE SEQUENCE [LARGE SCALE GENOMIC DNA]</scope>
    <source>
        <strain evidence="6 7">CSW-10</strain>
    </source>
</reference>
<evidence type="ECO:0000256" key="3">
    <source>
        <dbReference type="ARBA" id="ARBA00018111"/>
    </source>
</evidence>
<evidence type="ECO:0000259" key="5">
    <source>
        <dbReference type="Pfam" id="PF02631"/>
    </source>
</evidence>
<dbReference type="InterPro" id="IPR053924">
    <property type="entry name" value="RecX_HTH_2nd"/>
</dbReference>
<comment type="similarity">
    <text evidence="2">Belongs to the RecX family.</text>
</comment>
<protein>
    <recommendedName>
        <fullName evidence="3">Regulatory protein RecX</fullName>
    </recommendedName>
</protein>
<accession>A0A6M4ARV6</accession>
<name>A0A6M4ARV6_9SPHN</name>
<dbReference type="Proteomes" id="UP000503018">
    <property type="component" value="Chromosome"/>
</dbReference>
<organism evidence="6 7">
    <name type="scientific">Sphingomonas lacunae</name>
    <dbReference type="NCBI Taxonomy" id="2698828"/>
    <lineage>
        <taxon>Bacteria</taxon>
        <taxon>Pseudomonadati</taxon>
        <taxon>Pseudomonadota</taxon>
        <taxon>Alphaproteobacteria</taxon>
        <taxon>Sphingomonadales</taxon>
        <taxon>Sphingomonadaceae</taxon>
        <taxon>Sphingomonas</taxon>
    </lineage>
</organism>
<evidence type="ECO:0000256" key="2">
    <source>
        <dbReference type="ARBA" id="ARBA00009695"/>
    </source>
</evidence>
<comment type="subcellular location">
    <subcellularLocation>
        <location evidence="1">Cytoplasm</location>
    </subcellularLocation>
</comment>
<evidence type="ECO:0000256" key="1">
    <source>
        <dbReference type="ARBA" id="ARBA00004496"/>
    </source>
</evidence>
<keyword evidence="7" id="KW-1185">Reference proteome</keyword>
<feature type="domain" description="RecX second three-helical" evidence="5">
    <location>
        <begin position="69"/>
        <end position="103"/>
    </location>
</feature>
<dbReference type="AlphaFoldDB" id="A0A6M4ARV6"/>
<evidence type="ECO:0000313" key="7">
    <source>
        <dbReference type="Proteomes" id="UP000503018"/>
    </source>
</evidence>
<sequence length="178" mass="19934">MSRTERKARPLTAESLSELALAYVSRFATSRAKLTRYLTRKLAERGWEGEGPPDVERLVTSMVGYGYVNDAAFAEIKARSLTRRGYGKRRVDAAIYQAGIAEPDRIAADELVDANRIMAALRLAERRRWGPYASEIEQDPAKRQKMLAAFLRAGHDHRLSRRVLDMAPGADVSLLDEG</sequence>
<dbReference type="Pfam" id="PF02631">
    <property type="entry name" value="RecX_HTH2"/>
    <property type="match status" value="1"/>
</dbReference>
<proteinExistence type="inferred from homology"/>
<evidence type="ECO:0000256" key="4">
    <source>
        <dbReference type="ARBA" id="ARBA00022490"/>
    </source>
</evidence>
<dbReference type="RefSeq" id="WP_169943364.1">
    <property type="nucleotide sequence ID" value="NZ_CP053015.1"/>
</dbReference>
<keyword evidence="4" id="KW-0963">Cytoplasm</keyword>
<dbReference type="EMBL" id="CP053015">
    <property type="protein sequence ID" value="QJQ31150.1"/>
    <property type="molecule type" value="Genomic_DNA"/>
</dbReference>
<evidence type="ECO:0000313" key="6">
    <source>
        <dbReference type="EMBL" id="QJQ31150.1"/>
    </source>
</evidence>